<feature type="region of interest" description="Disordered" evidence="2">
    <location>
        <begin position="227"/>
        <end position="269"/>
    </location>
</feature>
<protein>
    <submittedName>
        <fullName evidence="3 4">Uncharacterized protein</fullName>
    </submittedName>
</protein>
<dbReference type="EnsemblMetazoa" id="CapteT203272">
    <property type="protein sequence ID" value="CapteP203272"/>
    <property type="gene ID" value="CapteG203272"/>
</dbReference>
<dbReference type="AlphaFoldDB" id="R7TTC3"/>
<keyword evidence="5" id="KW-1185">Reference proteome</keyword>
<dbReference type="EMBL" id="KB308724">
    <property type="protein sequence ID" value="ELT96904.1"/>
    <property type="molecule type" value="Genomic_DNA"/>
</dbReference>
<evidence type="ECO:0000313" key="4">
    <source>
        <dbReference type="EnsemblMetazoa" id="CapteP203272"/>
    </source>
</evidence>
<feature type="coiled-coil region" evidence="1">
    <location>
        <begin position="275"/>
        <end position="302"/>
    </location>
</feature>
<feature type="compositionally biased region" description="Basic and acidic residues" evidence="2">
    <location>
        <begin position="310"/>
        <end position="320"/>
    </location>
</feature>
<feature type="region of interest" description="Disordered" evidence="2">
    <location>
        <begin position="125"/>
        <end position="150"/>
    </location>
</feature>
<gene>
    <name evidence="3" type="ORF">CAPTEDRAFT_203272</name>
</gene>
<sequence length="425" mass="48721">MTVLFGYFTSSGFLYSAVDVPVQQLLCKLELLAALPAASFFILHGDTTLDVYGQVRFGENNVRHGCLMKLVLRPDYAWCCLTSDGADLTVVNQQQALAFLAQCCRLGDIDTLILHIEDVKGVSRNPQRSPSRVSIQMSKPTVEPFSDRKKPGKLPKPFVALRVVKPGEFKQTMVEFVPLEHQRTISRMSASSGDFQPLVPWCSPDVSDDETQDTHKQEILQKRRELHSKYTGVQGTTARAQSARFYKSKYNPGRSQSNDLPEPRPAEAGPRYREWKTWLRELHEQEKQIEDEEAQLKRRSSIKAFERWLMKKSQQKDNTHNIDQLDSDSDDDDNQTHIPRTTRSKPQLSSRGKQSNMKLHFCCNEVKPTEQESASQYLRAFRRWKGNRVVLGPKKATEKADDLRAALLMEGMTYDEWMEENHVTR</sequence>
<evidence type="ECO:0000313" key="5">
    <source>
        <dbReference type="Proteomes" id="UP000014760"/>
    </source>
</evidence>
<dbReference type="Proteomes" id="UP000014760">
    <property type="component" value="Unassembled WGS sequence"/>
</dbReference>
<feature type="region of interest" description="Disordered" evidence="2">
    <location>
        <begin position="310"/>
        <end position="356"/>
    </location>
</feature>
<evidence type="ECO:0000256" key="1">
    <source>
        <dbReference type="SAM" id="Coils"/>
    </source>
</evidence>
<evidence type="ECO:0000256" key="2">
    <source>
        <dbReference type="SAM" id="MobiDB-lite"/>
    </source>
</evidence>
<reference evidence="5" key="1">
    <citation type="submission" date="2012-12" db="EMBL/GenBank/DDBJ databases">
        <authorList>
            <person name="Hellsten U."/>
            <person name="Grimwood J."/>
            <person name="Chapman J.A."/>
            <person name="Shapiro H."/>
            <person name="Aerts A."/>
            <person name="Otillar R.P."/>
            <person name="Terry A.Y."/>
            <person name="Boore J.L."/>
            <person name="Simakov O."/>
            <person name="Marletaz F."/>
            <person name="Cho S.-J."/>
            <person name="Edsinger-Gonzales E."/>
            <person name="Havlak P."/>
            <person name="Kuo D.-H."/>
            <person name="Larsson T."/>
            <person name="Lv J."/>
            <person name="Arendt D."/>
            <person name="Savage R."/>
            <person name="Osoegawa K."/>
            <person name="de Jong P."/>
            <person name="Lindberg D.R."/>
            <person name="Seaver E.C."/>
            <person name="Weisblat D.A."/>
            <person name="Putnam N.H."/>
            <person name="Grigoriev I.V."/>
            <person name="Rokhsar D.S."/>
        </authorList>
    </citation>
    <scope>NUCLEOTIDE SEQUENCE</scope>
    <source>
        <strain evidence="5">I ESC-2004</strain>
    </source>
</reference>
<reference evidence="3 5" key="2">
    <citation type="journal article" date="2013" name="Nature">
        <title>Insights into bilaterian evolution from three spiralian genomes.</title>
        <authorList>
            <person name="Simakov O."/>
            <person name="Marletaz F."/>
            <person name="Cho S.J."/>
            <person name="Edsinger-Gonzales E."/>
            <person name="Havlak P."/>
            <person name="Hellsten U."/>
            <person name="Kuo D.H."/>
            <person name="Larsson T."/>
            <person name="Lv J."/>
            <person name="Arendt D."/>
            <person name="Savage R."/>
            <person name="Osoegawa K."/>
            <person name="de Jong P."/>
            <person name="Grimwood J."/>
            <person name="Chapman J.A."/>
            <person name="Shapiro H."/>
            <person name="Aerts A."/>
            <person name="Otillar R.P."/>
            <person name="Terry A.Y."/>
            <person name="Boore J.L."/>
            <person name="Grigoriev I.V."/>
            <person name="Lindberg D.R."/>
            <person name="Seaver E.C."/>
            <person name="Weisblat D.A."/>
            <person name="Putnam N.H."/>
            <person name="Rokhsar D.S."/>
        </authorList>
    </citation>
    <scope>NUCLEOTIDE SEQUENCE</scope>
    <source>
        <strain evidence="3 5">I ESC-2004</strain>
    </source>
</reference>
<feature type="compositionally biased region" description="Polar residues" evidence="2">
    <location>
        <begin position="231"/>
        <end position="240"/>
    </location>
</feature>
<organism evidence="3">
    <name type="scientific">Capitella teleta</name>
    <name type="common">Polychaete worm</name>
    <dbReference type="NCBI Taxonomy" id="283909"/>
    <lineage>
        <taxon>Eukaryota</taxon>
        <taxon>Metazoa</taxon>
        <taxon>Spiralia</taxon>
        <taxon>Lophotrochozoa</taxon>
        <taxon>Annelida</taxon>
        <taxon>Polychaeta</taxon>
        <taxon>Sedentaria</taxon>
        <taxon>Scolecida</taxon>
        <taxon>Capitellidae</taxon>
        <taxon>Capitella</taxon>
    </lineage>
</organism>
<name>R7TTC3_CAPTE</name>
<proteinExistence type="predicted"/>
<evidence type="ECO:0000313" key="3">
    <source>
        <dbReference type="EMBL" id="ELT96904.1"/>
    </source>
</evidence>
<accession>R7TTC3</accession>
<reference evidence="4" key="3">
    <citation type="submission" date="2015-06" db="UniProtKB">
        <authorList>
            <consortium name="EnsemblMetazoa"/>
        </authorList>
    </citation>
    <scope>IDENTIFICATION</scope>
</reference>
<feature type="compositionally biased region" description="Polar residues" evidence="2">
    <location>
        <begin position="336"/>
        <end position="356"/>
    </location>
</feature>
<keyword evidence="1" id="KW-0175">Coiled coil</keyword>
<dbReference type="EMBL" id="AMQN01000266">
    <property type="status" value="NOT_ANNOTATED_CDS"/>
    <property type="molecule type" value="Genomic_DNA"/>
</dbReference>
<feature type="compositionally biased region" description="Polar residues" evidence="2">
    <location>
        <begin position="125"/>
        <end position="139"/>
    </location>
</feature>
<dbReference type="HOGENOM" id="CLU_645991_0_0_1"/>